<comment type="caution">
    <text evidence="2">The sequence shown here is derived from an EMBL/GenBank/DDBJ whole genome shotgun (WGS) entry which is preliminary data.</text>
</comment>
<keyword evidence="1" id="KW-0175">Coiled coil</keyword>
<keyword evidence="3" id="KW-1185">Reference proteome</keyword>
<evidence type="ECO:0000256" key="1">
    <source>
        <dbReference type="SAM" id="Coils"/>
    </source>
</evidence>
<protein>
    <submittedName>
        <fullName evidence="2">Uncharacterized protein</fullName>
    </submittedName>
</protein>
<organism evidence="2 3">
    <name type="scientific">Rhizoclosmatium globosum</name>
    <dbReference type="NCBI Taxonomy" id="329046"/>
    <lineage>
        <taxon>Eukaryota</taxon>
        <taxon>Fungi</taxon>
        <taxon>Fungi incertae sedis</taxon>
        <taxon>Chytridiomycota</taxon>
        <taxon>Chytridiomycota incertae sedis</taxon>
        <taxon>Chytridiomycetes</taxon>
        <taxon>Chytridiales</taxon>
        <taxon>Chytriomycetaceae</taxon>
        <taxon>Rhizoclosmatium</taxon>
    </lineage>
</organism>
<gene>
    <name evidence="2" type="ORF">BCR33DRAFT_132087</name>
</gene>
<accession>A0A1Y2CHT9</accession>
<dbReference type="AlphaFoldDB" id="A0A1Y2CHT9"/>
<name>A0A1Y2CHT9_9FUNG</name>
<evidence type="ECO:0000313" key="3">
    <source>
        <dbReference type="Proteomes" id="UP000193642"/>
    </source>
</evidence>
<evidence type="ECO:0000313" key="2">
    <source>
        <dbReference type="EMBL" id="ORY46610.1"/>
    </source>
</evidence>
<feature type="coiled-coil region" evidence="1">
    <location>
        <begin position="205"/>
        <end position="239"/>
    </location>
</feature>
<reference evidence="2 3" key="1">
    <citation type="submission" date="2016-07" db="EMBL/GenBank/DDBJ databases">
        <title>Pervasive Adenine N6-methylation of Active Genes in Fungi.</title>
        <authorList>
            <consortium name="DOE Joint Genome Institute"/>
            <person name="Mondo S.J."/>
            <person name="Dannebaum R.O."/>
            <person name="Kuo R.C."/>
            <person name="Labutti K."/>
            <person name="Haridas S."/>
            <person name="Kuo A."/>
            <person name="Salamov A."/>
            <person name="Ahrendt S.R."/>
            <person name="Lipzen A."/>
            <person name="Sullivan W."/>
            <person name="Andreopoulos W.B."/>
            <person name="Clum A."/>
            <person name="Lindquist E."/>
            <person name="Daum C."/>
            <person name="Ramamoorthy G.K."/>
            <person name="Gryganskyi A."/>
            <person name="Culley D."/>
            <person name="Magnuson J.K."/>
            <person name="James T.Y."/>
            <person name="O'Malley M.A."/>
            <person name="Stajich J.E."/>
            <person name="Spatafora J.W."/>
            <person name="Visel A."/>
            <person name="Grigoriev I.V."/>
        </authorList>
    </citation>
    <scope>NUCLEOTIDE SEQUENCE [LARGE SCALE GENOMIC DNA]</scope>
    <source>
        <strain evidence="2 3">JEL800</strain>
    </source>
</reference>
<sequence>MESSIQPLKDQLVAAEIELQSLRTSSANYTTCENQLRVRVSALESEVESLLASLDSERSATEEALSRVDSVTSSYELQLKEKLEALAGQAVELKAAQERLHEYNVKLQTLMEERDAMQTKADELNSAVEFKNNHVSELERQLETLGINVNLYFLTWRTCEQSSLKPRSYLERNHKSCLICLTRQLKKIKTSLRLLLDLSKAKVALSAKSSRIEALQSDILNAENLISNLNGKIDELVSQIESSVQNLKIFATN</sequence>
<feature type="coiled-coil region" evidence="1">
    <location>
        <begin position="79"/>
        <end position="141"/>
    </location>
</feature>
<dbReference type="Proteomes" id="UP000193642">
    <property type="component" value="Unassembled WGS sequence"/>
</dbReference>
<dbReference type="EMBL" id="MCGO01000016">
    <property type="protein sequence ID" value="ORY46610.1"/>
    <property type="molecule type" value="Genomic_DNA"/>
</dbReference>
<proteinExistence type="predicted"/>